<feature type="non-terminal residue" evidence="7">
    <location>
        <position position="266"/>
    </location>
</feature>
<sequence length="266" mass="30337">MANAMKYMIALGLVIISSFHDKWTKEGDYWTPSRIIWFAAMTVSTLYSYTWDICMDWGLVEWHYGRPSLRLNWTYGPKWMTVVPAILNLAGRFVWALTLTATLNPFASLPPQLVTLLVALIEIVRRSQWAIMRLENEHVNNYGKYRAVAEIPLAFDVDTHVVTYHVDRLIRHLKKAQADGRALTPTSYLQRTRTPQGSPGVVRSSSRKRREEANKYNNNGNAKDAPKSPEHARSAAVAEAQAQHNHRKAEGTPSRRPTLVVDNRIQ</sequence>
<accession>A0A0L0FPM6</accession>
<dbReference type="OrthoDB" id="9970435at2759"/>
<evidence type="ECO:0000256" key="4">
    <source>
        <dbReference type="ARBA" id="ARBA00023136"/>
    </source>
</evidence>
<dbReference type="eggNOG" id="KOG1162">
    <property type="taxonomic scope" value="Eukaryota"/>
</dbReference>
<dbReference type="RefSeq" id="XP_014152659.1">
    <property type="nucleotide sequence ID" value="XM_014297184.1"/>
</dbReference>
<dbReference type="GO" id="GO:0005794">
    <property type="term" value="C:Golgi apparatus"/>
    <property type="evidence" value="ECO:0007669"/>
    <property type="project" value="TreeGrafter"/>
</dbReference>
<feature type="region of interest" description="Disordered" evidence="5">
    <location>
        <begin position="181"/>
        <end position="266"/>
    </location>
</feature>
<gene>
    <name evidence="7" type="ORF">SARC_08821</name>
</gene>
<evidence type="ECO:0000256" key="1">
    <source>
        <dbReference type="ARBA" id="ARBA00004141"/>
    </source>
</evidence>
<evidence type="ECO:0000256" key="5">
    <source>
        <dbReference type="SAM" id="MobiDB-lite"/>
    </source>
</evidence>
<evidence type="ECO:0000313" key="8">
    <source>
        <dbReference type="Proteomes" id="UP000054560"/>
    </source>
</evidence>
<dbReference type="STRING" id="667725.A0A0L0FPM6"/>
<evidence type="ECO:0000313" key="7">
    <source>
        <dbReference type="EMBL" id="KNC78757.1"/>
    </source>
</evidence>
<comment type="subcellular location">
    <subcellularLocation>
        <location evidence="1">Membrane</location>
        <topology evidence="1">Multi-pass membrane protein</topology>
    </subcellularLocation>
</comment>
<keyword evidence="8" id="KW-1185">Reference proteome</keyword>
<dbReference type="GO" id="GO:0006817">
    <property type="term" value="P:phosphate ion transport"/>
    <property type="evidence" value="ECO:0007669"/>
    <property type="project" value="TreeGrafter"/>
</dbReference>
<feature type="compositionally biased region" description="Polar residues" evidence="5">
    <location>
        <begin position="184"/>
        <end position="197"/>
    </location>
</feature>
<dbReference type="PANTHER" id="PTHR10783:SF103">
    <property type="entry name" value="SOLUTE CARRIER FAMILY 53 MEMBER 1"/>
    <property type="match status" value="1"/>
</dbReference>
<name>A0A0L0FPM6_9EUKA</name>
<evidence type="ECO:0000256" key="3">
    <source>
        <dbReference type="ARBA" id="ARBA00022989"/>
    </source>
</evidence>
<dbReference type="GO" id="GO:0005886">
    <property type="term" value="C:plasma membrane"/>
    <property type="evidence" value="ECO:0007669"/>
    <property type="project" value="TreeGrafter"/>
</dbReference>
<feature type="domain" description="EXS" evidence="6">
    <location>
        <begin position="1"/>
        <end position="165"/>
    </location>
</feature>
<dbReference type="GeneID" id="25909325"/>
<dbReference type="Pfam" id="PF03124">
    <property type="entry name" value="EXS"/>
    <property type="match status" value="1"/>
</dbReference>
<dbReference type="InterPro" id="IPR004342">
    <property type="entry name" value="EXS_C"/>
</dbReference>
<dbReference type="AlphaFoldDB" id="A0A0L0FPM6"/>
<evidence type="ECO:0000256" key="2">
    <source>
        <dbReference type="ARBA" id="ARBA00022692"/>
    </source>
</evidence>
<dbReference type="Proteomes" id="UP000054560">
    <property type="component" value="Unassembled WGS sequence"/>
</dbReference>
<evidence type="ECO:0000259" key="6">
    <source>
        <dbReference type="PROSITE" id="PS51380"/>
    </source>
</evidence>
<dbReference type="PROSITE" id="PS51380">
    <property type="entry name" value="EXS"/>
    <property type="match status" value="1"/>
</dbReference>
<protein>
    <recommendedName>
        <fullName evidence="6">EXS domain-containing protein</fullName>
    </recommendedName>
</protein>
<dbReference type="PANTHER" id="PTHR10783">
    <property type="entry name" value="XENOTROPIC AND POLYTROPIC RETROVIRUS RECEPTOR 1-RELATED"/>
    <property type="match status" value="1"/>
</dbReference>
<proteinExistence type="predicted"/>
<reference evidence="7 8" key="1">
    <citation type="submission" date="2011-02" db="EMBL/GenBank/DDBJ databases">
        <title>The Genome Sequence of Sphaeroforma arctica JP610.</title>
        <authorList>
            <consortium name="The Broad Institute Genome Sequencing Platform"/>
            <person name="Russ C."/>
            <person name="Cuomo C."/>
            <person name="Young S.K."/>
            <person name="Zeng Q."/>
            <person name="Gargeya S."/>
            <person name="Alvarado L."/>
            <person name="Berlin A."/>
            <person name="Chapman S.B."/>
            <person name="Chen Z."/>
            <person name="Freedman E."/>
            <person name="Gellesch M."/>
            <person name="Goldberg J."/>
            <person name="Griggs A."/>
            <person name="Gujja S."/>
            <person name="Heilman E."/>
            <person name="Heiman D."/>
            <person name="Howarth C."/>
            <person name="Mehta T."/>
            <person name="Neiman D."/>
            <person name="Pearson M."/>
            <person name="Roberts A."/>
            <person name="Saif S."/>
            <person name="Shea T."/>
            <person name="Shenoy N."/>
            <person name="Sisk P."/>
            <person name="Stolte C."/>
            <person name="Sykes S."/>
            <person name="White J."/>
            <person name="Yandava C."/>
            <person name="Burger G."/>
            <person name="Gray M.W."/>
            <person name="Holland P.W.H."/>
            <person name="King N."/>
            <person name="Lang F.B.F."/>
            <person name="Roger A.J."/>
            <person name="Ruiz-Trillo I."/>
            <person name="Haas B."/>
            <person name="Nusbaum C."/>
            <person name="Birren B."/>
        </authorList>
    </citation>
    <scope>NUCLEOTIDE SEQUENCE [LARGE SCALE GENOMIC DNA]</scope>
    <source>
        <strain evidence="7 8">JP610</strain>
    </source>
</reference>
<keyword evidence="2" id="KW-0812">Transmembrane</keyword>
<dbReference type="EMBL" id="KQ242429">
    <property type="protein sequence ID" value="KNC78757.1"/>
    <property type="molecule type" value="Genomic_DNA"/>
</dbReference>
<dbReference type="GO" id="GO:0016036">
    <property type="term" value="P:cellular response to phosphate starvation"/>
    <property type="evidence" value="ECO:0007669"/>
    <property type="project" value="TreeGrafter"/>
</dbReference>
<keyword evidence="4" id="KW-0472">Membrane</keyword>
<dbReference type="GO" id="GO:0000822">
    <property type="term" value="F:inositol hexakisphosphate binding"/>
    <property type="evidence" value="ECO:0007669"/>
    <property type="project" value="TreeGrafter"/>
</dbReference>
<feature type="compositionally biased region" description="Basic and acidic residues" evidence="5">
    <location>
        <begin position="224"/>
        <end position="233"/>
    </location>
</feature>
<keyword evidence="3" id="KW-1133">Transmembrane helix</keyword>
<organism evidence="7 8">
    <name type="scientific">Sphaeroforma arctica JP610</name>
    <dbReference type="NCBI Taxonomy" id="667725"/>
    <lineage>
        <taxon>Eukaryota</taxon>
        <taxon>Ichthyosporea</taxon>
        <taxon>Ichthyophonida</taxon>
        <taxon>Sphaeroforma</taxon>
    </lineage>
</organism>